<gene>
    <name evidence="1" type="ORF">FAM6012_01819</name>
</gene>
<dbReference type="AlphaFoldDB" id="A0A291IXW4"/>
<organism evidence="1 2">
    <name type="scientific">Lacticaseibacillus paracasei</name>
    <name type="common">Lactobacillus paracasei</name>
    <dbReference type="NCBI Taxonomy" id="1597"/>
    <lineage>
        <taxon>Bacteria</taxon>
        <taxon>Bacillati</taxon>
        <taxon>Bacillota</taxon>
        <taxon>Bacilli</taxon>
        <taxon>Lactobacillales</taxon>
        <taxon>Lactobacillaceae</taxon>
        <taxon>Lacticaseibacillus</taxon>
    </lineage>
</organism>
<dbReference type="RefSeq" id="WP_016365345.1">
    <property type="nucleotide sequence ID" value="NZ_AQVS01000016.1"/>
</dbReference>
<protein>
    <submittedName>
        <fullName evidence="1">Uncharacterized protein</fullName>
    </submittedName>
</protein>
<evidence type="ECO:0000313" key="2">
    <source>
        <dbReference type="Proteomes" id="UP000284123"/>
    </source>
</evidence>
<dbReference type="EMBL" id="LKGI01000066">
    <property type="protein sequence ID" value="RNE30033.1"/>
    <property type="molecule type" value="Genomic_DNA"/>
</dbReference>
<dbReference type="Proteomes" id="UP000284123">
    <property type="component" value="Unassembled WGS sequence"/>
</dbReference>
<accession>A0A291IXW4</accession>
<sequence length="113" mass="12965">MNLPQRQHGFLLTPNANLHMRPLTYCLLSTLLFVLPFSAFMNMLISYKRLWAVLSVVVICLMIFFASIITVISNAKKETLPSLFKTKRRWLIQLLGALVEAASFLFIKFLTSQ</sequence>
<evidence type="ECO:0000313" key="1">
    <source>
        <dbReference type="EMBL" id="RNE30033.1"/>
    </source>
</evidence>
<name>A0A291IXW4_LACPA</name>
<reference evidence="1 2" key="1">
    <citation type="journal article" date="2018" name="Front. Microbiol.">
        <title>Conversion of Methionine to Cysteine in Lactobacillus paracasei Depends on the Highly Mobile cysK-ctl-cysE Gene Cluster.</title>
        <authorList>
            <person name="Wuthrich D."/>
            <person name="Irmler S."/>
            <person name="Berthoud H."/>
            <person name="Guggenbuhl B."/>
            <person name="Eugster E."/>
            <person name="Bruggmann R."/>
        </authorList>
    </citation>
    <scope>NUCLEOTIDE SEQUENCE [LARGE SCALE GENOMIC DNA]</scope>
    <source>
        <strain evidence="1 2">FAM6012</strain>
    </source>
</reference>
<proteinExistence type="predicted"/>
<comment type="caution">
    <text evidence="1">The sequence shown here is derived from an EMBL/GenBank/DDBJ whole genome shotgun (WGS) entry which is preliminary data.</text>
</comment>